<dbReference type="PANTHER" id="PTHR11956:SF5">
    <property type="entry name" value="ARGININE--TRNA LIGASE, CYTOPLASMIC"/>
    <property type="match status" value="1"/>
</dbReference>
<comment type="caution">
    <text evidence="12">The sequence shown here is derived from an EMBL/GenBank/DDBJ whole genome shotgun (WGS) entry which is preliminary data.</text>
</comment>
<evidence type="ECO:0000259" key="10">
    <source>
        <dbReference type="SMART" id="SM00836"/>
    </source>
</evidence>
<dbReference type="InterPro" id="IPR036695">
    <property type="entry name" value="Arg-tRNA-synth_N_sf"/>
</dbReference>
<feature type="domain" description="Arginyl tRNA synthetase N-terminal" evidence="11">
    <location>
        <begin position="4"/>
        <end position="96"/>
    </location>
</feature>
<keyword evidence="6 8" id="KW-0030">Aminoacyl-tRNA synthetase</keyword>
<keyword evidence="4 8" id="KW-0067">ATP-binding</keyword>
<dbReference type="GO" id="GO:0005737">
    <property type="term" value="C:cytoplasm"/>
    <property type="evidence" value="ECO:0007669"/>
    <property type="project" value="UniProtKB-SubCell"/>
</dbReference>
<dbReference type="InterPro" id="IPR009080">
    <property type="entry name" value="tRNAsynth_Ia_anticodon-bd"/>
</dbReference>
<accession>A0A1V4HQS0</accession>
<dbReference type="PRINTS" id="PR01038">
    <property type="entry name" value="TRNASYNTHARG"/>
</dbReference>
<keyword evidence="2 8" id="KW-0436">Ligase</keyword>
<proteinExistence type="inferred from homology"/>
<dbReference type="Gene3D" id="3.30.1360.70">
    <property type="entry name" value="Arginyl tRNA synthetase N-terminal domain"/>
    <property type="match status" value="1"/>
</dbReference>
<comment type="catalytic activity">
    <reaction evidence="7 8">
        <text>tRNA(Arg) + L-arginine + ATP = L-arginyl-tRNA(Arg) + AMP + diphosphate</text>
        <dbReference type="Rhea" id="RHEA:20301"/>
        <dbReference type="Rhea" id="RHEA-COMP:9658"/>
        <dbReference type="Rhea" id="RHEA-COMP:9673"/>
        <dbReference type="ChEBI" id="CHEBI:30616"/>
        <dbReference type="ChEBI" id="CHEBI:32682"/>
        <dbReference type="ChEBI" id="CHEBI:33019"/>
        <dbReference type="ChEBI" id="CHEBI:78442"/>
        <dbReference type="ChEBI" id="CHEBI:78513"/>
        <dbReference type="ChEBI" id="CHEBI:456215"/>
        <dbReference type="EC" id="6.1.1.19"/>
    </reaction>
</comment>
<dbReference type="SMART" id="SM01016">
    <property type="entry name" value="Arg_tRNA_synt_N"/>
    <property type="match status" value="1"/>
</dbReference>
<sequence length="628" mass="70405">MIQQLLINEIDLHVQAILQESGVERPSTLKILTEHPAHLEHGDYSSNIAMQLAKIVRRAPLQIAQDLQARMEKNGRVQGLFRKVEAVQPGFLNFYLAWDTWAQRAEQAAQSLGGIGKNTKVLIEHTSINPNKAAHVGHLRNSCIGDSLSRMLAHAGYEVEVHNYIDDLGNQLADTVVGILHTRTEESFDRFGDFCWETYAKINQAYKSQPELAEQRAVVLHALESGKSNLAWMGNLVAERIVREQLEEMKQFGIQYDVLVWESSIVNAGFWDTTFELLSQTDMFHKVADGKLAGCWVLKNREDEAVAELDNAEHQGDKVLVRSNGILTYTAKDIAYHLWKFGLLSNDFVYKKWGAGLWSTSSQGSKKKIGHADMVINVIDHRQQYPQEMVKLALQVLGYEEAASQLKHVSYGVVSLSPDTAAGLGIAISDGKSSYAMSGRQGIGIKVADLLDHMESVIEAKRSKKTGISSRTIAAASIRYYLLKYQLQTEVILDLEQATEVTGNTGVYLLYAYSRANSILDKAKKDARVLHLEPDFNVSLLEEQEYPLLRHIAYWPETLAAATQQLAPSLICHYAFELAALFNHFYSACPVLKGSESSIRHRLWITQIYKQTLQQALELLGMPTPNRL</sequence>
<dbReference type="STRING" id="1469647.BC351_16155"/>
<keyword evidence="8" id="KW-0963">Cytoplasm</keyword>
<dbReference type="FunFam" id="1.10.730.10:FF:000006">
    <property type="entry name" value="Arginyl-tRNA synthetase 2, mitochondrial"/>
    <property type="match status" value="1"/>
</dbReference>
<dbReference type="SUPFAM" id="SSF47323">
    <property type="entry name" value="Anticodon-binding domain of a subclass of class I aminoacyl-tRNA synthetases"/>
    <property type="match status" value="1"/>
</dbReference>
<name>A0A1V4HQS0_9BACL</name>
<dbReference type="Pfam" id="PF00750">
    <property type="entry name" value="tRNA-synt_1d"/>
    <property type="match status" value="1"/>
</dbReference>
<dbReference type="AlphaFoldDB" id="A0A1V4HQS0"/>
<evidence type="ECO:0000259" key="11">
    <source>
        <dbReference type="SMART" id="SM01016"/>
    </source>
</evidence>
<dbReference type="RefSeq" id="WP_079409483.1">
    <property type="nucleotide sequence ID" value="NZ_MBTG01000003.1"/>
</dbReference>
<dbReference type="InterPro" id="IPR005148">
    <property type="entry name" value="Arg-tRNA-synth_N"/>
</dbReference>
<dbReference type="InterPro" id="IPR001278">
    <property type="entry name" value="Arg-tRNA-ligase"/>
</dbReference>
<dbReference type="Pfam" id="PF03485">
    <property type="entry name" value="Arg_tRNA_synt_N"/>
    <property type="match status" value="1"/>
</dbReference>
<comment type="subcellular location">
    <subcellularLocation>
        <location evidence="8">Cytoplasm</location>
    </subcellularLocation>
</comment>
<dbReference type="SMART" id="SM00836">
    <property type="entry name" value="DALR_1"/>
    <property type="match status" value="1"/>
</dbReference>
<feature type="domain" description="DALR anticodon binding" evidence="10">
    <location>
        <begin position="509"/>
        <end position="628"/>
    </location>
</feature>
<keyword evidence="5 8" id="KW-0648">Protein biosynthesis</keyword>
<dbReference type="GO" id="GO:0006420">
    <property type="term" value="P:arginyl-tRNA aminoacylation"/>
    <property type="evidence" value="ECO:0007669"/>
    <property type="project" value="UniProtKB-UniRule"/>
</dbReference>
<keyword evidence="3 8" id="KW-0547">Nucleotide-binding</keyword>
<dbReference type="SUPFAM" id="SSF55190">
    <property type="entry name" value="Arginyl-tRNA synthetase (ArgRS), N-terminal 'additional' domain"/>
    <property type="match status" value="1"/>
</dbReference>
<comment type="similarity">
    <text evidence="1 8 9">Belongs to the class-I aminoacyl-tRNA synthetase family.</text>
</comment>
<dbReference type="InterPro" id="IPR014729">
    <property type="entry name" value="Rossmann-like_a/b/a_fold"/>
</dbReference>
<evidence type="ECO:0000256" key="3">
    <source>
        <dbReference type="ARBA" id="ARBA00022741"/>
    </source>
</evidence>
<evidence type="ECO:0000256" key="5">
    <source>
        <dbReference type="ARBA" id="ARBA00022917"/>
    </source>
</evidence>
<evidence type="ECO:0000313" key="12">
    <source>
        <dbReference type="EMBL" id="OPH60731.1"/>
    </source>
</evidence>
<dbReference type="PANTHER" id="PTHR11956">
    <property type="entry name" value="ARGINYL-TRNA SYNTHETASE"/>
    <property type="match status" value="1"/>
</dbReference>
<keyword evidence="13" id="KW-1185">Reference proteome</keyword>
<dbReference type="Proteomes" id="UP000190626">
    <property type="component" value="Unassembled WGS sequence"/>
</dbReference>
<evidence type="ECO:0000256" key="8">
    <source>
        <dbReference type="HAMAP-Rule" id="MF_00123"/>
    </source>
</evidence>
<organism evidence="12 13">
    <name type="scientific">Paenibacillus ferrarius</name>
    <dbReference type="NCBI Taxonomy" id="1469647"/>
    <lineage>
        <taxon>Bacteria</taxon>
        <taxon>Bacillati</taxon>
        <taxon>Bacillota</taxon>
        <taxon>Bacilli</taxon>
        <taxon>Bacillales</taxon>
        <taxon>Paenibacillaceae</taxon>
        <taxon>Paenibacillus</taxon>
    </lineage>
</organism>
<dbReference type="Pfam" id="PF05746">
    <property type="entry name" value="DALR_1"/>
    <property type="match status" value="1"/>
</dbReference>
<gene>
    <name evidence="8" type="primary">argS</name>
    <name evidence="12" type="ORF">BC351_16155</name>
</gene>
<evidence type="ECO:0000256" key="7">
    <source>
        <dbReference type="ARBA" id="ARBA00049339"/>
    </source>
</evidence>
<evidence type="ECO:0000256" key="2">
    <source>
        <dbReference type="ARBA" id="ARBA00022598"/>
    </source>
</evidence>
<dbReference type="SUPFAM" id="SSF52374">
    <property type="entry name" value="Nucleotidylyl transferase"/>
    <property type="match status" value="1"/>
</dbReference>
<evidence type="ECO:0000256" key="9">
    <source>
        <dbReference type="RuleBase" id="RU363038"/>
    </source>
</evidence>
<protein>
    <recommendedName>
        <fullName evidence="8">Arginine--tRNA ligase</fullName>
        <ecNumber evidence="8">6.1.1.19</ecNumber>
    </recommendedName>
    <alternativeName>
        <fullName evidence="8">Arginyl-tRNA synthetase</fullName>
        <shortName evidence="8">ArgRS</shortName>
    </alternativeName>
</protein>
<dbReference type="EMBL" id="MBTG01000003">
    <property type="protein sequence ID" value="OPH60731.1"/>
    <property type="molecule type" value="Genomic_DNA"/>
</dbReference>
<dbReference type="EC" id="6.1.1.19" evidence="8"/>
<dbReference type="GO" id="GO:0004814">
    <property type="term" value="F:arginine-tRNA ligase activity"/>
    <property type="evidence" value="ECO:0007669"/>
    <property type="project" value="UniProtKB-UniRule"/>
</dbReference>
<dbReference type="OrthoDB" id="9805987at2"/>
<comment type="subunit">
    <text evidence="8">Monomer.</text>
</comment>
<evidence type="ECO:0000256" key="6">
    <source>
        <dbReference type="ARBA" id="ARBA00023146"/>
    </source>
</evidence>
<evidence type="ECO:0000256" key="4">
    <source>
        <dbReference type="ARBA" id="ARBA00022840"/>
    </source>
</evidence>
<evidence type="ECO:0000313" key="13">
    <source>
        <dbReference type="Proteomes" id="UP000190626"/>
    </source>
</evidence>
<dbReference type="Gene3D" id="1.10.730.10">
    <property type="entry name" value="Isoleucyl-tRNA Synthetase, Domain 1"/>
    <property type="match status" value="1"/>
</dbReference>
<dbReference type="InterPro" id="IPR008909">
    <property type="entry name" value="DALR_anticod-bd"/>
</dbReference>
<comment type="caution">
    <text evidence="8">Lacks conserved residue(s) required for the propagation of feature annotation.</text>
</comment>
<evidence type="ECO:0000256" key="1">
    <source>
        <dbReference type="ARBA" id="ARBA00005594"/>
    </source>
</evidence>
<reference evidence="13" key="1">
    <citation type="submission" date="2016-07" db="EMBL/GenBank/DDBJ databases">
        <authorList>
            <person name="Florea S."/>
            <person name="Webb J.S."/>
            <person name="Jaromczyk J."/>
            <person name="Schardl C.L."/>
        </authorList>
    </citation>
    <scope>NUCLEOTIDE SEQUENCE [LARGE SCALE GENOMIC DNA]</scope>
    <source>
        <strain evidence="13">CY1</strain>
    </source>
</reference>
<dbReference type="HAMAP" id="MF_00123">
    <property type="entry name" value="Arg_tRNA_synth"/>
    <property type="match status" value="1"/>
</dbReference>
<dbReference type="Gene3D" id="3.40.50.620">
    <property type="entry name" value="HUPs"/>
    <property type="match status" value="1"/>
</dbReference>
<dbReference type="GO" id="GO:0005524">
    <property type="term" value="F:ATP binding"/>
    <property type="evidence" value="ECO:0007669"/>
    <property type="project" value="UniProtKB-UniRule"/>
</dbReference>
<dbReference type="InterPro" id="IPR035684">
    <property type="entry name" value="ArgRS_core"/>
</dbReference>